<dbReference type="InParanoid" id="G3T5H4"/>
<feature type="compositionally biased region" description="Polar residues" evidence="1">
    <location>
        <begin position="16"/>
        <end position="27"/>
    </location>
</feature>
<feature type="region of interest" description="Disordered" evidence="1">
    <location>
        <begin position="168"/>
        <end position="195"/>
    </location>
</feature>
<gene>
    <name evidence="2" type="primary">SPATA3</name>
</gene>
<accession>G3T5H4</accession>
<reference evidence="2" key="3">
    <citation type="submission" date="2025-09" db="UniProtKB">
        <authorList>
            <consortium name="Ensembl"/>
        </authorList>
    </citation>
    <scope>IDENTIFICATION</scope>
    <source>
        <strain evidence="2">Isolate ISIS603380</strain>
    </source>
</reference>
<dbReference type="Proteomes" id="UP000007646">
    <property type="component" value="Unassembled WGS sequence"/>
</dbReference>
<feature type="compositionally biased region" description="Basic residues" evidence="1">
    <location>
        <begin position="1"/>
        <end position="15"/>
    </location>
</feature>
<dbReference type="GeneTree" id="ENSGT00390000003032"/>
<sequence length="195" mass="21095">MKKGKRKKSDTRRRGSTSQHPSSESTPPQHPSYDSAPQPPSSESTPPHASSDTNSQPTSSESCPQNPESNALPAPEISHPTQCLLPLDNSTKVASPSGKPVHPGPLTHVGPHTCFCVPCPGSSACWRRLGQCHSRIFDVLMPRDWHLLPGRGIPSLLTFYRRSGRKHSVSRNSRAPSSRDRCCSSGSPGSCLLHH</sequence>
<dbReference type="OMA" id="CSYATCP"/>
<feature type="region of interest" description="Disordered" evidence="1">
    <location>
        <begin position="1"/>
        <end position="99"/>
    </location>
</feature>
<dbReference type="STRING" id="9785.ENSLAFP00000008686"/>
<dbReference type="Pfam" id="PF15662">
    <property type="entry name" value="SPATA3"/>
    <property type="match status" value="1"/>
</dbReference>
<reference evidence="2 3" key="1">
    <citation type="submission" date="2009-06" db="EMBL/GenBank/DDBJ databases">
        <title>The Genome Sequence of Loxodonta africana (African elephant).</title>
        <authorList>
            <person name="Di Palma F."/>
            <person name="Heiman D."/>
            <person name="Young S."/>
            <person name="Johnson J."/>
            <person name="Lander E.S."/>
            <person name="Lindblad-Toh K."/>
        </authorList>
    </citation>
    <scope>NUCLEOTIDE SEQUENCE [LARGE SCALE GENOMIC DNA]</scope>
    <source>
        <strain evidence="2 3">Isolate ISIS603380</strain>
    </source>
</reference>
<dbReference type="InterPro" id="IPR026717">
    <property type="entry name" value="SPATA3"/>
</dbReference>
<dbReference type="HOGENOM" id="CLU_099077_0_0_1"/>
<dbReference type="eggNOG" id="ENOG502TDUQ">
    <property type="taxonomic scope" value="Eukaryota"/>
</dbReference>
<name>G3T5H4_LOXAF</name>
<protein>
    <submittedName>
        <fullName evidence="2">Spermatosis associated 3</fullName>
    </submittedName>
</protein>
<feature type="compositionally biased region" description="Low complexity" evidence="1">
    <location>
        <begin position="183"/>
        <end position="195"/>
    </location>
</feature>
<proteinExistence type="predicted"/>
<dbReference type="PANTHER" id="PTHR22234:SF0">
    <property type="entry name" value="SPERMATOGENESIS-ASSOCIATED PROTEIN 3"/>
    <property type="match status" value="1"/>
</dbReference>
<dbReference type="PANTHER" id="PTHR22234">
    <property type="entry name" value="TESTIS SPERMATOCYTE APOPTOSIS-RELATED GENE 1 PROTEIN"/>
    <property type="match status" value="1"/>
</dbReference>
<evidence type="ECO:0000256" key="1">
    <source>
        <dbReference type="SAM" id="MobiDB-lite"/>
    </source>
</evidence>
<feature type="compositionally biased region" description="Polar residues" evidence="1">
    <location>
        <begin position="41"/>
        <end position="69"/>
    </location>
</feature>
<keyword evidence="3" id="KW-1185">Reference proteome</keyword>
<organism evidence="2 3">
    <name type="scientific">Loxodonta africana</name>
    <name type="common">African elephant</name>
    <dbReference type="NCBI Taxonomy" id="9785"/>
    <lineage>
        <taxon>Eukaryota</taxon>
        <taxon>Metazoa</taxon>
        <taxon>Chordata</taxon>
        <taxon>Craniata</taxon>
        <taxon>Vertebrata</taxon>
        <taxon>Euteleostomi</taxon>
        <taxon>Mammalia</taxon>
        <taxon>Eutheria</taxon>
        <taxon>Afrotheria</taxon>
        <taxon>Proboscidea</taxon>
        <taxon>Elephantidae</taxon>
        <taxon>Loxodonta</taxon>
    </lineage>
</organism>
<dbReference type="Ensembl" id="ENSLAFT00000010373.4">
    <property type="protein sequence ID" value="ENSLAFP00000008686.4"/>
    <property type="gene ID" value="ENSLAFG00000010376.4"/>
</dbReference>
<dbReference type="AlphaFoldDB" id="G3T5H4"/>
<evidence type="ECO:0000313" key="3">
    <source>
        <dbReference type="Proteomes" id="UP000007646"/>
    </source>
</evidence>
<dbReference type="GO" id="GO:0036126">
    <property type="term" value="C:sperm flagellum"/>
    <property type="evidence" value="ECO:0007669"/>
    <property type="project" value="Ensembl"/>
</dbReference>
<reference evidence="2" key="2">
    <citation type="submission" date="2025-08" db="UniProtKB">
        <authorList>
            <consortium name="Ensembl"/>
        </authorList>
    </citation>
    <scope>IDENTIFICATION</scope>
    <source>
        <strain evidence="2">Isolate ISIS603380</strain>
    </source>
</reference>
<evidence type="ECO:0000313" key="2">
    <source>
        <dbReference type="Ensembl" id="ENSLAFP00000008686.4"/>
    </source>
</evidence>